<dbReference type="EMBL" id="LBVP01000022">
    <property type="protein sequence ID" value="KKQ88318.1"/>
    <property type="molecule type" value="Genomic_DNA"/>
</dbReference>
<dbReference type="AlphaFoldDB" id="A0A0G0L8I2"/>
<dbReference type="Proteomes" id="UP000034893">
    <property type="component" value="Unassembled WGS sequence"/>
</dbReference>
<reference evidence="1 2" key="1">
    <citation type="journal article" date="2015" name="Nature">
        <title>rRNA introns, odd ribosomes, and small enigmatic genomes across a large radiation of phyla.</title>
        <authorList>
            <person name="Brown C.T."/>
            <person name="Hug L.A."/>
            <person name="Thomas B.C."/>
            <person name="Sharon I."/>
            <person name="Castelle C.J."/>
            <person name="Singh A."/>
            <person name="Wilkins M.J."/>
            <person name="Williams K.H."/>
            <person name="Banfield J.F."/>
        </authorList>
    </citation>
    <scope>NUCLEOTIDE SEQUENCE [LARGE SCALE GENOMIC DNA]</scope>
</reference>
<gene>
    <name evidence="1" type="ORF">UT12_C0022G0009</name>
</gene>
<sequence>MPTVNLYFVQQKNSKELQFFVPKLKEFLAEKLTCGDVKLTTKEISVRFIQVSGGEMIGRVELEITAHSFSERVQKQDEICREVMAYIKENLPSVGDVKVWLKLCELGHSW</sequence>
<proteinExistence type="predicted"/>
<comment type="caution">
    <text evidence="1">The sequence shown here is derived from an EMBL/GenBank/DDBJ whole genome shotgun (WGS) entry which is preliminary data.</text>
</comment>
<evidence type="ECO:0000313" key="2">
    <source>
        <dbReference type="Proteomes" id="UP000034893"/>
    </source>
</evidence>
<protein>
    <submittedName>
        <fullName evidence="1">Uncharacterized protein</fullName>
    </submittedName>
</protein>
<name>A0A0G0L8I2_9BACT</name>
<accession>A0A0G0L8I2</accession>
<evidence type="ECO:0000313" key="1">
    <source>
        <dbReference type="EMBL" id="KKQ88318.1"/>
    </source>
</evidence>
<organism evidence="1 2">
    <name type="scientific">Candidatus Curtissbacteria bacterium GW2011_GWC2_38_9</name>
    <dbReference type="NCBI Taxonomy" id="1618414"/>
    <lineage>
        <taxon>Bacteria</taxon>
        <taxon>Candidatus Curtissiibacteriota</taxon>
    </lineage>
</organism>